<dbReference type="GO" id="GO:0016020">
    <property type="term" value="C:membrane"/>
    <property type="evidence" value="ECO:0007669"/>
    <property type="project" value="InterPro"/>
</dbReference>
<keyword evidence="1 2" id="KW-0808">Transferase</keyword>
<dbReference type="Proteomes" id="UP000460272">
    <property type="component" value="Unassembled WGS sequence"/>
</dbReference>
<feature type="transmembrane region" description="Helical" evidence="3">
    <location>
        <begin position="46"/>
        <end position="66"/>
    </location>
</feature>
<gene>
    <name evidence="4" type="ORF">EAS64_02260</name>
</gene>
<feature type="transmembrane region" description="Helical" evidence="3">
    <location>
        <begin position="251"/>
        <end position="271"/>
    </location>
</feature>
<dbReference type="InterPro" id="IPR048254">
    <property type="entry name" value="CDP_ALCOHOL_P_TRANSF_CS"/>
</dbReference>
<evidence type="ECO:0000313" key="4">
    <source>
        <dbReference type="EMBL" id="TVZ06280.1"/>
    </source>
</evidence>
<name>A0A6P2C534_9ACTN</name>
<dbReference type="GO" id="GO:0016780">
    <property type="term" value="F:phosphotransferase activity, for other substituted phosphate groups"/>
    <property type="evidence" value="ECO:0007669"/>
    <property type="project" value="InterPro"/>
</dbReference>
<dbReference type="InterPro" id="IPR043130">
    <property type="entry name" value="CDP-OH_PTrfase_TM_dom"/>
</dbReference>
<evidence type="ECO:0000256" key="2">
    <source>
        <dbReference type="RuleBase" id="RU003750"/>
    </source>
</evidence>
<dbReference type="SUPFAM" id="SSF53649">
    <property type="entry name" value="Alkaline phosphatase-like"/>
    <property type="match status" value="1"/>
</dbReference>
<dbReference type="PROSITE" id="PS00379">
    <property type="entry name" value="CDP_ALCOHOL_P_TRANSF"/>
    <property type="match status" value="1"/>
</dbReference>
<feature type="transmembrane region" description="Helical" evidence="3">
    <location>
        <begin position="283"/>
        <end position="300"/>
    </location>
</feature>
<protein>
    <submittedName>
        <fullName evidence="4">CDP-alcohol phosphatidyltransferase family protein</fullName>
    </submittedName>
</protein>
<feature type="transmembrane region" description="Helical" evidence="3">
    <location>
        <begin position="364"/>
        <end position="390"/>
    </location>
</feature>
<proteinExistence type="inferred from homology"/>
<dbReference type="AlphaFoldDB" id="A0A6P2C534"/>
<dbReference type="RefSeq" id="WP_145851034.1">
    <property type="nucleotide sequence ID" value="NZ_RPFW01000001.1"/>
</dbReference>
<dbReference type="InterPro" id="IPR000462">
    <property type="entry name" value="CDP-OH_P_trans"/>
</dbReference>
<dbReference type="GO" id="GO:0008654">
    <property type="term" value="P:phospholipid biosynthetic process"/>
    <property type="evidence" value="ECO:0007669"/>
    <property type="project" value="InterPro"/>
</dbReference>
<accession>A0A6P2C534</accession>
<feature type="transmembrane region" description="Helical" evidence="3">
    <location>
        <begin position="20"/>
        <end position="40"/>
    </location>
</feature>
<dbReference type="OrthoDB" id="1376015at2"/>
<dbReference type="InterPro" id="IPR017850">
    <property type="entry name" value="Alkaline_phosphatase_core_sf"/>
</dbReference>
<evidence type="ECO:0000256" key="3">
    <source>
        <dbReference type="SAM" id="Phobius"/>
    </source>
</evidence>
<organism evidence="4 5">
    <name type="scientific">Trebonia kvetii</name>
    <dbReference type="NCBI Taxonomy" id="2480626"/>
    <lineage>
        <taxon>Bacteria</taxon>
        <taxon>Bacillati</taxon>
        <taxon>Actinomycetota</taxon>
        <taxon>Actinomycetes</taxon>
        <taxon>Streptosporangiales</taxon>
        <taxon>Treboniaceae</taxon>
        <taxon>Trebonia</taxon>
    </lineage>
</organism>
<keyword evidence="3" id="KW-1133">Transmembrane helix</keyword>
<feature type="transmembrane region" description="Helical" evidence="3">
    <location>
        <begin position="197"/>
        <end position="230"/>
    </location>
</feature>
<keyword evidence="5" id="KW-1185">Reference proteome</keyword>
<reference evidence="4 5" key="1">
    <citation type="submission" date="2018-11" db="EMBL/GenBank/DDBJ databases">
        <title>Trebonia kvetii gen.nov., sp.nov., a novel acidophilic actinobacterium, and proposal of the new actinobacterial family Treboniaceae fam. nov.</title>
        <authorList>
            <person name="Rapoport D."/>
            <person name="Sagova-Mareckova M."/>
            <person name="Sedlacek I."/>
            <person name="Provaznik J."/>
            <person name="Kralova S."/>
            <person name="Pavlinic D."/>
            <person name="Benes V."/>
            <person name="Kopecky J."/>
        </authorList>
    </citation>
    <scope>NUCLEOTIDE SEQUENCE [LARGE SCALE GENOMIC DNA]</scope>
    <source>
        <strain evidence="4 5">15Tr583</strain>
    </source>
</reference>
<comment type="caution">
    <text evidence="4">The sequence shown here is derived from an EMBL/GenBank/DDBJ whole genome shotgun (WGS) entry which is preliminary data.</text>
</comment>
<keyword evidence="3" id="KW-0812">Transmembrane</keyword>
<dbReference type="Gene3D" id="3.40.720.10">
    <property type="entry name" value="Alkaline Phosphatase, subunit A"/>
    <property type="match status" value="1"/>
</dbReference>
<dbReference type="Pfam" id="PF01066">
    <property type="entry name" value="CDP-OH_P_transf"/>
    <property type="match status" value="1"/>
</dbReference>
<keyword evidence="3" id="KW-0472">Membrane</keyword>
<feature type="transmembrane region" description="Helical" evidence="3">
    <location>
        <begin position="307"/>
        <end position="325"/>
    </location>
</feature>
<feature type="transmembrane region" description="Helical" evidence="3">
    <location>
        <begin position="163"/>
        <end position="185"/>
    </location>
</feature>
<dbReference type="EMBL" id="RPFW01000001">
    <property type="protein sequence ID" value="TVZ06280.1"/>
    <property type="molecule type" value="Genomic_DNA"/>
</dbReference>
<evidence type="ECO:0000256" key="1">
    <source>
        <dbReference type="ARBA" id="ARBA00022679"/>
    </source>
</evidence>
<comment type="similarity">
    <text evidence="2">Belongs to the CDP-alcohol phosphatidyltransferase class-I family.</text>
</comment>
<dbReference type="Gene3D" id="1.20.120.1760">
    <property type="match status" value="1"/>
</dbReference>
<feature type="transmembrane region" description="Helical" evidence="3">
    <location>
        <begin position="402"/>
        <end position="420"/>
    </location>
</feature>
<sequence length="792" mass="84364">MQTIQPPAVQVADKGALRVIRLATILGILATAALLGVVSVTAGLGAAGWIAGLVTGSVATALLATARKRSDQPAIFPADWVTLTRMVLIAGVTGLVADSFGRPVSITALVTLSAVALALDAVDGQVARRTGTATPLGGRFDGEADAFLILVLSIAVSRDYGSWVLAIGAARYAFLLAGLLIPWLAAPLPPRYWGKVAAAVTGIVLTVAASGLINRITGMIAVAAALLLLAESFGRNVIWLYRTGADPRARLAVRFTIAALALALLWFTLLLPDRTYQFALGNFVRIPIELLVLVAVALFLPPWPRRIVAAIAGILFTVLLFAKFLNMGYYDLLNRAFNPVTDWSEIAQAKGVLQDSIGAKLTNVVAVVLVIGLGLLLVAITAAAIHLTAVAARHRRGTVRGLAALTAVWGLSAGLSLQLIPGTALASASETGLAVDQVHAVQAALADPRIFGQAIHSRDPEAAIPASDLLTGLRGKDVLIVFVESYGQVAVRGTSFSPGIDAVLRQQQGMLTRAGWSTKSAWAGSPTSGGVSWLAHSTLQSGLWVNSQQRYDELIASQRFTLSDAFNKAGWHTVLDDPEDTPWATATSFYHYAQVYNRSNVGYHGPSFSYSAMPDQYTYAEFQRLELTPGHQPVMAQIATTSSHTPWAPLPSMVPWNQVGNGSVFDSQRGTAADVARVWSNTNTVRQFFGQSIQYSMTALTSWVTELNDPNLVLILLGDEQPHSTISGPDPDNYVPLSIVTRAPSVLKQISSWHWQNGLLPDLSAPFEPMDAFRNQLLNTFSTVPAKAAPTR</sequence>
<evidence type="ECO:0000313" key="5">
    <source>
        <dbReference type="Proteomes" id="UP000460272"/>
    </source>
</evidence>